<feature type="compositionally biased region" description="Low complexity" evidence="1">
    <location>
        <begin position="56"/>
        <end position="68"/>
    </location>
</feature>
<dbReference type="KEGG" id="nva:G3M78_04635"/>
<sequence length="80" mass="7912">MEINSLGNSASFSRTSADAAKVESGEAKSLNSNVSETSGGNREAETSPIPPVNPTASAPSDESSVSSEQGGNGGLIDISA</sequence>
<feature type="region of interest" description="Disordered" evidence="1">
    <location>
        <begin position="1"/>
        <end position="80"/>
    </location>
</feature>
<dbReference type="AlphaFoldDB" id="A0A7T0G2X1"/>
<accession>A0A7T0G2X1</accession>
<proteinExistence type="predicted"/>
<evidence type="ECO:0000313" key="3">
    <source>
        <dbReference type="Proteomes" id="UP000594464"/>
    </source>
</evidence>
<feature type="compositionally biased region" description="Polar residues" evidence="1">
    <location>
        <begin position="1"/>
        <end position="16"/>
    </location>
</feature>
<gene>
    <name evidence="2" type="ORF">G3M78_04635</name>
</gene>
<reference evidence="3" key="1">
    <citation type="submission" date="2020-02" db="EMBL/GenBank/DDBJ databases">
        <title>Genomic and physiological characterization of two novel Nitrospinaceae genera.</title>
        <authorList>
            <person name="Mueller A.J."/>
            <person name="Jung M.-Y."/>
            <person name="Strachan C.R."/>
            <person name="Herbold C.W."/>
            <person name="Kirkegaard R.H."/>
            <person name="Daims H."/>
        </authorList>
    </citation>
    <scope>NUCLEOTIDE SEQUENCE [LARGE SCALE GENOMIC DNA]</scope>
</reference>
<protein>
    <submittedName>
        <fullName evidence="2">Uncharacterized protein</fullName>
    </submittedName>
</protein>
<dbReference type="EMBL" id="CP048620">
    <property type="protein sequence ID" value="QPJ64713.1"/>
    <property type="molecule type" value="Genomic_DNA"/>
</dbReference>
<evidence type="ECO:0000313" key="2">
    <source>
        <dbReference type="EMBL" id="QPJ64713.1"/>
    </source>
</evidence>
<name>A0A7T0G2X1_9BACT</name>
<evidence type="ECO:0000256" key="1">
    <source>
        <dbReference type="SAM" id="MobiDB-lite"/>
    </source>
</evidence>
<organism evidence="2 3">
    <name type="scientific">Candidatus Nitrohelix vancouverensis</name>
    <dbReference type="NCBI Taxonomy" id="2705534"/>
    <lineage>
        <taxon>Bacteria</taxon>
        <taxon>Pseudomonadati</taxon>
        <taxon>Nitrospinota/Tectimicrobiota group</taxon>
        <taxon>Nitrospinota</taxon>
        <taxon>Nitrospinia</taxon>
        <taxon>Nitrospinales</taxon>
        <taxon>Nitrospinaceae</taxon>
        <taxon>Candidatus Nitrohelix</taxon>
    </lineage>
</organism>
<feature type="compositionally biased region" description="Polar residues" evidence="1">
    <location>
        <begin position="29"/>
        <end position="40"/>
    </location>
</feature>
<dbReference type="Proteomes" id="UP000594464">
    <property type="component" value="Chromosome"/>
</dbReference>